<dbReference type="SUPFAM" id="SSF51126">
    <property type="entry name" value="Pectin lyase-like"/>
    <property type="match status" value="1"/>
</dbReference>
<dbReference type="InterPro" id="IPR011050">
    <property type="entry name" value="Pectin_lyase_fold/virulence"/>
</dbReference>
<reference evidence="1" key="1">
    <citation type="journal article" date="2014" name="Int. J. Syst. Evol. Microbiol.">
        <title>Complete genome sequence of Corynebacterium casei LMG S-19264T (=DSM 44701T), isolated from a smear-ripened cheese.</title>
        <authorList>
            <consortium name="US DOE Joint Genome Institute (JGI-PGF)"/>
            <person name="Walter F."/>
            <person name="Albersmeier A."/>
            <person name="Kalinowski J."/>
            <person name="Ruckert C."/>
        </authorList>
    </citation>
    <scope>NUCLEOTIDE SEQUENCE</scope>
    <source>
        <strain evidence="1">CGMCC 4.7278</strain>
    </source>
</reference>
<keyword evidence="2" id="KW-1185">Reference proteome</keyword>
<reference evidence="1" key="2">
    <citation type="submission" date="2020-09" db="EMBL/GenBank/DDBJ databases">
        <authorList>
            <person name="Sun Q."/>
            <person name="Zhou Y."/>
        </authorList>
    </citation>
    <scope>NUCLEOTIDE SEQUENCE</scope>
    <source>
        <strain evidence="1">CGMCC 4.7278</strain>
    </source>
</reference>
<dbReference type="AlphaFoldDB" id="A0A917VDT7"/>
<proteinExistence type="predicted"/>
<accession>A0A917VDT7</accession>
<dbReference type="Proteomes" id="UP000612956">
    <property type="component" value="Unassembled WGS sequence"/>
</dbReference>
<organism evidence="1 2">
    <name type="scientific">Nocardia camponoti</name>
    <dbReference type="NCBI Taxonomy" id="1616106"/>
    <lineage>
        <taxon>Bacteria</taxon>
        <taxon>Bacillati</taxon>
        <taxon>Actinomycetota</taxon>
        <taxon>Actinomycetes</taxon>
        <taxon>Mycobacteriales</taxon>
        <taxon>Nocardiaceae</taxon>
        <taxon>Nocardia</taxon>
    </lineage>
</organism>
<dbReference type="EMBL" id="BMMW01000004">
    <property type="protein sequence ID" value="GGK64839.1"/>
    <property type="molecule type" value="Genomic_DNA"/>
</dbReference>
<evidence type="ECO:0000313" key="1">
    <source>
        <dbReference type="EMBL" id="GGK64839.1"/>
    </source>
</evidence>
<gene>
    <name evidence="1" type="ORF">GCM10011591_41350</name>
</gene>
<name>A0A917VDT7_9NOCA</name>
<sequence length="432" mass="44021">MTSTVTVTTAQELAKALSDGARDIEVSGTIAGSPEITLAPGVSLHGGTLRFGAKGVRLTTDNTLSDITIETNDVEPAVLNDTTVDDLGTLTLRDVTTRGQIAILAEDNVRAGHVHAERVHVKAADVRGRFHRPHGFGVDALQGGFTLWNRQADPAVVLTAELLDISAGSKDEPVRGSGVFVGGHGDWAGLEDGGTIRVTELRTGEIHTDGGIPTATPDLISGAVFVITGAHVDRVVNVGPVTTYGQNDMVLDNWGKVTTWTAQAAVTSHGPSGIGFVNFGDIDLLDVTAPIVTTGKGARGFNLYDGSLRESKFKSIATSGDGSIGIQISKPLGVLSVEGDVTTSGGEGLSLVRGVQLVLKAIAFSVKAGGVVDSVTIGGKLATSGADVTTLEVAGRIGHLAVAGGIEATGAGSTAVTIDGGEVDLTGVAVKE</sequence>
<dbReference type="RefSeq" id="WP_188830670.1">
    <property type="nucleotide sequence ID" value="NZ_BMMW01000004.1"/>
</dbReference>
<evidence type="ECO:0000313" key="2">
    <source>
        <dbReference type="Proteomes" id="UP000612956"/>
    </source>
</evidence>
<comment type="caution">
    <text evidence="1">The sequence shown here is derived from an EMBL/GenBank/DDBJ whole genome shotgun (WGS) entry which is preliminary data.</text>
</comment>
<protein>
    <submittedName>
        <fullName evidence="1">Uncharacterized protein</fullName>
    </submittedName>
</protein>